<dbReference type="EMBL" id="KK583211">
    <property type="protein sequence ID" value="KDO28402.1"/>
    <property type="molecule type" value="Genomic_DNA"/>
</dbReference>
<gene>
    <name evidence="1" type="ORF">SPRG_06640</name>
</gene>
<dbReference type="KEGG" id="spar:SPRG_06640"/>
<proteinExistence type="predicted"/>
<keyword evidence="2" id="KW-1185">Reference proteome</keyword>
<reference evidence="1 2" key="1">
    <citation type="journal article" date="2013" name="PLoS Genet.">
        <title>Distinctive expansion of potential virulence genes in the genome of the oomycete fish pathogen Saprolegnia parasitica.</title>
        <authorList>
            <person name="Jiang R.H."/>
            <person name="de Bruijn I."/>
            <person name="Haas B.J."/>
            <person name="Belmonte R."/>
            <person name="Lobach L."/>
            <person name="Christie J."/>
            <person name="van den Ackerveken G."/>
            <person name="Bottin A."/>
            <person name="Bulone V."/>
            <person name="Diaz-Moreno S.M."/>
            <person name="Dumas B."/>
            <person name="Fan L."/>
            <person name="Gaulin E."/>
            <person name="Govers F."/>
            <person name="Grenville-Briggs L.J."/>
            <person name="Horner N.R."/>
            <person name="Levin J.Z."/>
            <person name="Mammella M."/>
            <person name="Meijer H.J."/>
            <person name="Morris P."/>
            <person name="Nusbaum C."/>
            <person name="Oome S."/>
            <person name="Phillips A.J."/>
            <person name="van Rooyen D."/>
            <person name="Rzeszutek E."/>
            <person name="Saraiva M."/>
            <person name="Secombes C.J."/>
            <person name="Seidl M.F."/>
            <person name="Snel B."/>
            <person name="Stassen J.H."/>
            <person name="Sykes S."/>
            <person name="Tripathy S."/>
            <person name="van den Berg H."/>
            <person name="Vega-Arreguin J.C."/>
            <person name="Wawra S."/>
            <person name="Young S.K."/>
            <person name="Zeng Q."/>
            <person name="Dieguez-Uribeondo J."/>
            <person name="Russ C."/>
            <person name="Tyler B.M."/>
            <person name="van West P."/>
        </authorList>
    </citation>
    <scope>NUCLEOTIDE SEQUENCE [LARGE SCALE GENOMIC DNA]</scope>
    <source>
        <strain evidence="1 2">CBS 223.65</strain>
    </source>
</reference>
<dbReference type="OrthoDB" id="185373at2759"/>
<evidence type="ECO:0000313" key="1">
    <source>
        <dbReference type="EMBL" id="KDO28402.1"/>
    </source>
</evidence>
<name>A0A067CNK7_SAPPC</name>
<evidence type="ECO:0000313" key="2">
    <source>
        <dbReference type="Proteomes" id="UP000030745"/>
    </source>
</evidence>
<dbReference type="Gene3D" id="1.25.40.10">
    <property type="entry name" value="Tetratricopeptide repeat domain"/>
    <property type="match status" value="1"/>
</dbReference>
<dbReference type="STRING" id="695850.A0A067CNK7"/>
<accession>A0A067CNK7</accession>
<protein>
    <submittedName>
        <fullName evidence="1">Uncharacterized protein</fullName>
    </submittedName>
</protein>
<dbReference type="AlphaFoldDB" id="A0A067CNK7"/>
<dbReference type="InterPro" id="IPR011990">
    <property type="entry name" value="TPR-like_helical_dom_sf"/>
</dbReference>
<dbReference type="OMA" id="ETNQHAK"/>
<organism evidence="1 2">
    <name type="scientific">Saprolegnia parasitica (strain CBS 223.65)</name>
    <dbReference type="NCBI Taxonomy" id="695850"/>
    <lineage>
        <taxon>Eukaryota</taxon>
        <taxon>Sar</taxon>
        <taxon>Stramenopiles</taxon>
        <taxon>Oomycota</taxon>
        <taxon>Saprolegniomycetes</taxon>
        <taxon>Saprolegniales</taxon>
        <taxon>Saprolegniaceae</taxon>
        <taxon>Saprolegnia</taxon>
    </lineage>
</organism>
<dbReference type="GeneID" id="24128975"/>
<dbReference type="VEuPathDB" id="FungiDB:SPRG_06640"/>
<dbReference type="Proteomes" id="UP000030745">
    <property type="component" value="Unassembled WGS sequence"/>
</dbReference>
<sequence>MTARVEQEAMTLLVKYRQHEAATLLYENLQDMTAASPLVKPTRRTMSFLLGMLSFQHAHADVEAAMDFALGHGVYPTESMNASYLKALISTKQLEKAAAFWRQLSDANGPRNTSGYRQALYLFQTLKSFKDMKRIADDIELHGIKLRELDYQNLMLGLAAGFQNDQEDSADGVEYAETVLTLFDNMQRFDGISPSLVPIYAVAMDARNYLGEFDEALAVHAQCQALATDGSSALSRPLVQTYIGLHQSDRILPLIVSSLAEKKVANASAMAAKLMVEMAKQDQVPALLEFLEACPVFPVTFYSDEDAKRVLHTLARSTHVSQVELWSLLEPRLPLLNLTTPFWWWQLVNFVDNARRWRLLQLMLEAPTAVTSPAKLENILKGCVRRALKNKVPESAADEEDEDAVDAWAFVVYLGERLGSKKTFVLQHLVTAYAETNQHAKAIETFREFHRKCVQGDQIVTSPWPYVSAKRSLLALGYEAEAKQVDTILALQHKAIHTASSFEFEFLKWDIWIGLELHPAQLYRNHAGGALSVADCLRQRFLDNDVDGMREMLDALTETTTLCCVNPTSPLLTLLRDTLANVPRPGVVLSIGSGSGLLEFLLELHLGENGLDVHGLDIAPVNVFLPFFDVVKAGERPSTVDNTVALLAVYLRRPSLLATYLRWFPKVTKVILIGPKNEDPLAETATADAVKAWGTCEELITDHVALARWDMYQVWTKKP</sequence>
<dbReference type="RefSeq" id="XP_012200844.1">
    <property type="nucleotide sequence ID" value="XM_012345454.1"/>
</dbReference>